<feature type="signal peptide" evidence="3">
    <location>
        <begin position="1"/>
        <end position="27"/>
    </location>
</feature>
<keyword evidence="6" id="KW-1185">Reference proteome</keyword>
<keyword evidence="2" id="KW-0175">Coiled coil</keyword>
<dbReference type="Gene3D" id="1.10.287.470">
    <property type="entry name" value="Helix hairpin bin"/>
    <property type="match status" value="1"/>
</dbReference>
<evidence type="ECO:0000313" key="5">
    <source>
        <dbReference type="EMBL" id="MFC3529077.1"/>
    </source>
</evidence>
<evidence type="ECO:0000256" key="1">
    <source>
        <dbReference type="ARBA" id="ARBA00009477"/>
    </source>
</evidence>
<proteinExistence type="inferred from homology"/>
<dbReference type="NCBIfam" id="TIGR01730">
    <property type="entry name" value="RND_mfp"/>
    <property type="match status" value="1"/>
</dbReference>
<comment type="caution">
    <text evidence="5">The sequence shown here is derived from an EMBL/GenBank/DDBJ whole genome shotgun (WGS) entry which is preliminary data.</text>
</comment>
<dbReference type="InterPro" id="IPR058637">
    <property type="entry name" value="YknX-like_C"/>
</dbReference>
<reference evidence="6" key="1">
    <citation type="journal article" date="2019" name="Int. J. Syst. Evol. Microbiol.">
        <title>The Global Catalogue of Microorganisms (GCM) 10K type strain sequencing project: providing services to taxonomists for standard genome sequencing and annotation.</title>
        <authorList>
            <consortium name="The Broad Institute Genomics Platform"/>
            <consortium name="The Broad Institute Genome Sequencing Center for Infectious Disease"/>
            <person name="Wu L."/>
            <person name="Ma J."/>
        </authorList>
    </citation>
    <scope>NUCLEOTIDE SEQUENCE [LARGE SCALE GENOMIC DNA]</scope>
    <source>
        <strain evidence="6">KCTC 42899</strain>
    </source>
</reference>
<keyword evidence="3" id="KW-0732">Signal</keyword>
<dbReference type="Gene3D" id="2.40.30.170">
    <property type="match status" value="1"/>
</dbReference>
<dbReference type="PANTHER" id="PTHR30469">
    <property type="entry name" value="MULTIDRUG RESISTANCE PROTEIN MDTA"/>
    <property type="match status" value="1"/>
</dbReference>
<dbReference type="PANTHER" id="PTHR30469:SF15">
    <property type="entry name" value="HLYD FAMILY OF SECRETION PROTEINS"/>
    <property type="match status" value="1"/>
</dbReference>
<dbReference type="EMBL" id="JBHRXJ010000009">
    <property type="protein sequence ID" value="MFC3529077.1"/>
    <property type="molecule type" value="Genomic_DNA"/>
</dbReference>
<evidence type="ECO:0000313" key="6">
    <source>
        <dbReference type="Proteomes" id="UP001595721"/>
    </source>
</evidence>
<dbReference type="SUPFAM" id="SSF111369">
    <property type="entry name" value="HlyD-like secretion proteins"/>
    <property type="match status" value="1"/>
</dbReference>
<feature type="coiled-coil region" evidence="2">
    <location>
        <begin position="100"/>
        <end position="134"/>
    </location>
</feature>
<feature type="chain" id="PRO_5045416405" evidence="3">
    <location>
        <begin position="28"/>
        <end position="388"/>
    </location>
</feature>
<dbReference type="RefSeq" id="WP_374423292.1">
    <property type="nucleotide sequence ID" value="NZ_JBHRXJ010000009.1"/>
</dbReference>
<name>A0ABV7R5I5_9RHOB</name>
<comment type="similarity">
    <text evidence="1">Belongs to the membrane fusion protein (MFP) (TC 8.A.1) family.</text>
</comment>
<evidence type="ECO:0000256" key="3">
    <source>
        <dbReference type="SAM" id="SignalP"/>
    </source>
</evidence>
<organism evidence="5 6">
    <name type="scientific">Paracoccus mangrovi</name>
    <dbReference type="NCBI Taxonomy" id="1715645"/>
    <lineage>
        <taxon>Bacteria</taxon>
        <taxon>Pseudomonadati</taxon>
        <taxon>Pseudomonadota</taxon>
        <taxon>Alphaproteobacteria</taxon>
        <taxon>Rhodobacterales</taxon>
        <taxon>Paracoccaceae</taxon>
        <taxon>Paracoccus</taxon>
    </lineage>
</organism>
<dbReference type="Pfam" id="PF25989">
    <property type="entry name" value="YknX_C"/>
    <property type="match status" value="1"/>
</dbReference>
<feature type="domain" description="YknX-like C-terminal permuted SH3-like" evidence="4">
    <location>
        <begin position="318"/>
        <end position="385"/>
    </location>
</feature>
<protein>
    <submittedName>
        <fullName evidence="5">Efflux RND transporter periplasmic adaptor subunit</fullName>
    </submittedName>
</protein>
<gene>
    <name evidence="5" type="ORF">ACFOMH_12915</name>
</gene>
<evidence type="ECO:0000256" key="2">
    <source>
        <dbReference type="SAM" id="Coils"/>
    </source>
</evidence>
<dbReference type="Gene3D" id="2.40.50.100">
    <property type="match status" value="1"/>
</dbReference>
<dbReference type="Proteomes" id="UP001595721">
    <property type="component" value="Unassembled WGS sequence"/>
</dbReference>
<accession>A0ABV7R5I5</accession>
<dbReference type="InterPro" id="IPR006143">
    <property type="entry name" value="RND_pump_MFP"/>
</dbReference>
<dbReference type="Gene3D" id="2.40.420.20">
    <property type="match status" value="1"/>
</dbReference>
<sequence>MTAFTRIARAVLAAMILMLGGAVPALSETAGATERSELPVVTLATAEKTPIEARVPVSGSLVARQPVQIHANVSGYEIQGVIADVGDRVKKGDVLAWLSDDALTAQYEQATAEYSRAEAAVRQAESQIDSAVAALTEAASTLDRTRSLRKSGNASQAVLDQAVAAEASAQAASALAADGLTVARATLAQAEAARRLARLNLDYARIKSPVDGVVIERTAELGAISGTGGDPLFTVIGGGEVELAADVIETALGQLKPGDSAEIEVAGIGVIAGKVRLVPAAVDPLTRLGLARISLDADPRLRVGLFASGWVTTEQREAITVPTSAVLAGEGGARVQVVTDGRVETREVRAGLTWQGRSEITEGLTPGEQVIARAGAFFSTGDQVRAAP</sequence>
<evidence type="ECO:0000259" key="4">
    <source>
        <dbReference type="Pfam" id="PF25989"/>
    </source>
</evidence>